<dbReference type="PANTHER" id="PTHR43090">
    <property type="entry name" value="1-(5-PHOSPHORIBOSYL)-5-[(5-PHOSPHORIBOSYLAMINO)METHYLIDENEAMINO] IMIDAZOLE-4-CARBOXAMIDE ISOMERASE"/>
    <property type="match status" value="1"/>
</dbReference>
<dbReference type="EMBL" id="GL985059">
    <property type="protein sequence ID" value="EGR50921.1"/>
    <property type="molecule type" value="Genomic_DNA"/>
</dbReference>
<dbReference type="HOGENOM" id="CLU_065050_0_0_1"/>
<dbReference type="GeneID" id="18480943"/>
<keyword evidence="2" id="KW-0368">Histidine biosynthesis</keyword>
<dbReference type="SUPFAM" id="SSF51366">
    <property type="entry name" value="Ribulose-phoshate binding barrel"/>
    <property type="match status" value="1"/>
</dbReference>
<dbReference type="STRING" id="431241.G0RD78"/>
<proteinExistence type="inferred from homology"/>
<dbReference type="InterPro" id="IPR011060">
    <property type="entry name" value="RibuloseP-bd_barrel"/>
</dbReference>
<dbReference type="PANTHER" id="PTHR43090:SF2">
    <property type="entry name" value="1-(5-PHOSPHORIBOSYL)-5-[(5-PHOSPHORIBOSYLAMINO)METHYLIDENEAMINO] IMIDAZOLE-4-CARBOXAMIDE ISOMERASE"/>
    <property type="match status" value="1"/>
</dbReference>
<reference evidence="3 4" key="1">
    <citation type="journal article" date="2008" name="Nat. Biotechnol.">
        <title>Genome sequencing and analysis of the biomass-degrading fungus Trichoderma reesei (syn. Hypocrea jecorina).</title>
        <authorList>
            <person name="Martinez D."/>
            <person name="Berka R.M."/>
            <person name="Henrissat B."/>
            <person name="Saloheimo M."/>
            <person name="Arvas M."/>
            <person name="Baker S.E."/>
            <person name="Chapman J."/>
            <person name="Chertkov O."/>
            <person name="Coutinho P.M."/>
            <person name="Cullen D."/>
            <person name="Danchin E.G."/>
            <person name="Grigoriev I.V."/>
            <person name="Harris P."/>
            <person name="Jackson M."/>
            <person name="Kubicek C.P."/>
            <person name="Han C.S."/>
            <person name="Ho I."/>
            <person name="Larrondo L.F."/>
            <person name="de Leon A.L."/>
            <person name="Magnuson J.K."/>
            <person name="Merino S."/>
            <person name="Misra M."/>
            <person name="Nelson B."/>
            <person name="Putnam N."/>
            <person name="Robbertse B."/>
            <person name="Salamov A.A."/>
            <person name="Schmoll M."/>
            <person name="Terry A."/>
            <person name="Thayer N."/>
            <person name="Westerholm-Parvinen A."/>
            <person name="Schoch C.L."/>
            <person name="Yao J."/>
            <person name="Barabote R."/>
            <person name="Nelson M.A."/>
            <person name="Detter C."/>
            <person name="Bruce D."/>
            <person name="Kuske C.R."/>
            <person name="Xie G."/>
            <person name="Richardson P."/>
            <person name="Rokhsar D.S."/>
            <person name="Lucas S.M."/>
            <person name="Rubin E.M."/>
            <person name="Dunn-Coleman N."/>
            <person name="Ward M."/>
            <person name="Brettin T.S."/>
        </authorList>
    </citation>
    <scope>NUCLEOTIDE SEQUENCE [LARGE SCALE GENOMIC DNA]</scope>
    <source>
        <strain evidence="3 4">QM6a</strain>
    </source>
</reference>
<dbReference type="RefSeq" id="XP_006963450.1">
    <property type="nucleotide sequence ID" value="XM_006963388.1"/>
</dbReference>
<dbReference type="GO" id="GO:0003949">
    <property type="term" value="F:1-(5-phosphoribosyl)-5-[(5-phosphoribosylamino)methylideneamino]imidazole-4-carboxamide isomerase activity"/>
    <property type="evidence" value="ECO:0007669"/>
    <property type="project" value="InterPro"/>
</dbReference>
<dbReference type="GO" id="GO:0000105">
    <property type="term" value="P:L-histidine biosynthetic process"/>
    <property type="evidence" value="ECO:0007669"/>
    <property type="project" value="UniProtKB-KW"/>
</dbReference>
<evidence type="ECO:0000313" key="4">
    <source>
        <dbReference type="Proteomes" id="UP000008984"/>
    </source>
</evidence>
<gene>
    <name evidence="3" type="ORF">TRIREDRAFT_105011</name>
</gene>
<dbReference type="OrthoDB" id="446074at2759"/>
<dbReference type="Gene3D" id="3.20.20.70">
    <property type="entry name" value="Aldolase class I"/>
    <property type="match status" value="1"/>
</dbReference>
<dbReference type="Pfam" id="PF00977">
    <property type="entry name" value="His_biosynth"/>
    <property type="match status" value="1"/>
</dbReference>
<organism evidence="4">
    <name type="scientific">Hypocrea jecorina (strain QM6a)</name>
    <name type="common">Trichoderma reesei</name>
    <dbReference type="NCBI Taxonomy" id="431241"/>
    <lineage>
        <taxon>Eukaryota</taxon>
        <taxon>Fungi</taxon>
        <taxon>Dikarya</taxon>
        <taxon>Ascomycota</taxon>
        <taxon>Pezizomycotina</taxon>
        <taxon>Sordariomycetes</taxon>
        <taxon>Hypocreomycetidae</taxon>
        <taxon>Hypocreales</taxon>
        <taxon>Hypocreaceae</taxon>
        <taxon>Trichoderma</taxon>
    </lineage>
</organism>
<dbReference type="GO" id="GO:0000162">
    <property type="term" value="P:L-tryptophan biosynthetic process"/>
    <property type="evidence" value="ECO:0007669"/>
    <property type="project" value="TreeGrafter"/>
</dbReference>
<dbReference type="eggNOG" id="KOG3055">
    <property type="taxonomic scope" value="Eukaryota"/>
</dbReference>
<sequence length="241" mass="26458">MTRFRPCIDLHAGQVKQIVGGTLDSASEALQTNHVSQLPAEHFAQLYRDNGLEGAHVIMLGGGNDEAARRALQAWPGRLQVGGGIRDTNAKEWIEAGAEKVIITSYLFPDGHFSQERLDAVLAALDGDKDKLVIDLSCRRQGDKWFVAMNKWQTLTDMEINQGKVNKAAGAILLRELVERLAEWCSIPVTYAGGGRHLEDLDTVKRLSRGKVDLTIGSALDCFGGAGVKFEDCVRWNRSQS</sequence>
<dbReference type="CDD" id="cd04723">
    <property type="entry name" value="HisA_HisF"/>
    <property type="match status" value="1"/>
</dbReference>
<dbReference type="GO" id="GO:0005737">
    <property type="term" value="C:cytoplasm"/>
    <property type="evidence" value="ECO:0007669"/>
    <property type="project" value="TreeGrafter"/>
</dbReference>
<dbReference type="InterPro" id="IPR006062">
    <property type="entry name" value="His_biosynth"/>
</dbReference>
<accession>G0RD78</accession>
<dbReference type="AlphaFoldDB" id="G0RD78"/>
<comment type="similarity">
    <text evidence="1 2">Belongs to the HisA/HisF family.</text>
</comment>
<dbReference type="VEuPathDB" id="FungiDB:TRIREDRAFT_105011"/>
<dbReference type="InterPro" id="IPR044524">
    <property type="entry name" value="Isoase_HisA-like"/>
</dbReference>
<keyword evidence="2" id="KW-0028">Amino-acid biosynthesis</keyword>
<evidence type="ECO:0000256" key="2">
    <source>
        <dbReference type="RuleBase" id="RU003657"/>
    </source>
</evidence>
<protein>
    <submittedName>
        <fullName evidence="3">Predicted protein</fullName>
    </submittedName>
</protein>
<keyword evidence="4" id="KW-1185">Reference proteome</keyword>
<name>G0RD78_HYPJQ</name>
<dbReference type="Proteomes" id="UP000008984">
    <property type="component" value="Unassembled WGS sequence"/>
</dbReference>
<dbReference type="InterPro" id="IPR013785">
    <property type="entry name" value="Aldolase_TIM"/>
</dbReference>
<evidence type="ECO:0000313" key="3">
    <source>
        <dbReference type="EMBL" id="EGR50921.1"/>
    </source>
</evidence>
<evidence type="ECO:0000256" key="1">
    <source>
        <dbReference type="ARBA" id="ARBA00009667"/>
    </source>
</evidence>
<dbReference type="KEGG" id="tre:TRIREDRAFT_105011"/>